<name>A0ABS0B0G9_9BACT</name>
<evidence type="ECO:0000256" key="1">
    <source>
        <dbReference type="SAM" id="MobiDB-lite"/>
    </source>
</evidence>
<accession>A0ABS0B0G9</accession>
<organism evidence="3 4">
    <name type="scientific">Candidatus Neptunichlamydia vexilliferae</name>
    <dbReference type="NCBI Taxonomy" id="1651774"/>
    <lineage>
        <taxon>Bacteria</taxon>
        <taxon>Pseudomonadati</taxon>
        <taxon>Chlamydiota</taxon>
        <taxon>Chlamydiia</taxon>
        <taxon>Parachlamydiales</taxon>
        <taxon>Simkaniaceae</taxon>
        <taxon>Candidatus Neptunichlamydia</taxon>
    </lineage>
</organism>
<comment type="caution">
    <text evidence="3">The sequence shown here is derived from an EMBL/GenBank/DDBJ whole genome shotgun (WGS) entry which is preliminary data.</text>
</comment>
<evidence type="ECO:0000313" key="4">
    <source>
        <dbReference type="Proteomes" id="UP001194714"/>
    </source>
</evidence>
<feature type="compositionally biased region" description="Low complexity" evidence="1">
    <location>
        <begin position="113"/>
        <end position="144"/>
    </location>
</feature>
<evidence type="ECO:0000256" key="2">
    <source>
        <dbReference type="SAM" id="SignalP"/>
    </source>
</evidence>
<feature type="region of interest" description="Disordered" evidence="1">
    <location>
        <begin position="86"/>
        <end position="151"/>
    </location>
</feature>
<feature type="compositionally biased region" description="Polar residues" evidence="1">
    <location>
        <begin position="47"/>
        <end position="57"/>
    </location>
</feature>
<proteinExistence type="predicted"/>
<feature type="compositionally biased region" description="Polar residues" evidence="1">
    <location>
        <begin position="86"/>
        <end position="98"/>
    </location>
</feature>
<keyword evidence="4" id="KW-1185">Reference proteome</keyword>
<keyword evidence="2" id="KW-0732">Signal</keyword>
<feature type="signal peptide" evidence="2">
    <location>
        <begin position="1"/>
        <end position="17"/>
    </location>
</feature>
<reference evidence="3 4" key="1">
    <citation type="submission" date="2020-01" db="EMBL/GenBank/DDBJ databases">
        <title>Draft genome sequence of Cand. Neptunochlamydia vexilliferae K9.</title>
        <authorList>
            <person name="Schulz F."/>
            <person name="Koestlbacher S."/>
            <person name="Wascher F."/>
            <person name="Pizzetti I."/>
            <person name="Horn M."/>
        </authorList>
    </citation>
    <scope>NUCLEOTIDE SEQUENCE [LARGE SCALE GENOMIC DNA]</scope>
    <source>
        <strain evidence="3 4">K9</strain>
    </source>
</reference>
<evidence type="ECO:0000313" key="3">
    <source>
        <dbReference type="EMBL" id="MBF5059891.1"/>
    </source>
</evidence>
<dbReference type="EMBL" id="JAAEJV010000048">
    <property type="protein sequence ID" value="MBF5059891.1"/>
    <property type="molecule type" value="Genomic_DNA"/>
</dbReference>
<gene>
    <name evidence="3" type="ORF">NEPTK9_001413</name>
</gene>
<feature type="chain" id="PRO_5046148019" description="Secreted protein" evidence="2">
    <location>
        <begin position="18"/>
        <end position="151"/>
    </location>
</feature>
<feature type="compositionally biased region" description="Low complexity" evidence="1">
    <location>
        <begin position="26"/>
        <end position="41"/>
    </location>
</feature>
<sequence length="151" mass="16759">MKKILPLFLLAAGALSAQQYGYPSNGNQYGQQMEQPQQQQGIPSEGSHLSQQEQQFASQLSDMHKVMFCRHFSVSQRIEAMTLASTPVQGLSGQSSKLSPDKAVEIVMKNARQNGNGQQQQQQAQPQQPQQPQSPYGGSYSYPNRNNNGRY</sequence>
<evidence type="ECO:0008006" key="5">
    <source>
        <dbReference type="Google" id="ProtNLM"/>
    </source>
</evidence>
<dbReference type="Proteomes" id="UP001194714">
    <property type="component" value="Unassembled WGS sequence"/>
</dbReference>
<feature type="region of interest" description="Disordered" evidence="1">
    <location>
        <begin position="26"/>
        <end position="57"/>
    </location>
</feature>
<dbReference type="RefSeq" id="WP_194848204.1">
    <property type="nucleotide sequence ID" value="NZ_JAAEJV010000048.1"/>
</dbReference>
<protein>
    <recommendedName>
        <fullName evidence="5">Secreted protein</fullName>
    </recommendedName>
</protein>